<dbReference type="Proteomes" id="UP000254118">
    <property type="component" value="Unassembled WGS sequence"/>
</dbReference>
<name>A0AA46BNG2_9MICO</name>
<evidence type="ECO:0000256" key="7">
    <source>
        <dbReference type="SAM" id="Phobius"/>
    </source>
</evidence>
<reference evidence="9 10" key="1">
    <citation type="submission" date="2018-06" db="EMBL/GenBank/DDBJ databases">
        <authorList>
            <consortium name="Pathogen Informatics"/>
            <person name="Doyle S."/>
        </authorList>
    </citation>
    <scope>NUCLEOTIDE SEQUENCE [LARGE SCALE GENOMIC DNA]</scope>
    <source>
        <strain evidence="9 10">NCTC7915</strain>
    </source>
</reference>
<evidence type="ECO:0000313" key="10">
    <source>
        <dbReference type="Proteomes" id="UP000254118"/>
    </source>
</evidence>
<feature type="transmembrane region" description="Helical" evidence="7">
    <location>
        <begin position="70"/>
        <end position="93"/>
    </location>
</feature>
<evidence type="ECO:0000259" key="8">
    <source>
        <dbReference type="Pfam" id="PF09335"/>
    </source>
</evidence>
<evidence type="ECO:0000256" key="4">
    <source>
        <dbReference type="ARBA" id="ARBA00022692"/>
    </source>
</evidence>
<dbReference type="RefSeq" id="WP_243888731.1">
    <property type="nucleotide sequence ID" value="NZ_JAAFNO010000001.1"/>
</dbReference>
<evidence type="ECO:0000256" key="3">
    <source>
        <dbReference type="ARBA" id="ARBA00022475"/>
    </source>
</evidence>
<protein>
    <submittedName>
        <fullName evidence="9">Inner membrane protein YghB</fullName>
    </submittedName>
</protein>
<evidence type="ECO:0000313" key="9">
    <source>
        <dbReference type="EMBL" id="STD10245.1"/>
    </source>
</evidence>
<dbReference type="PANTHER" id="PTHR42709">
    <property type="entry name" value="ALKALINE PHOSPHATASE LIKE PROTEIN"/>
    <property type="match status" value="1"/>
</dbReference>
<accession>A0AA46BNG2</accession>
<dbReference type="GO" id="GO:0005886">
    <property type="term" value="C:plasma membrane"/>
    <property type="evidence" value="ECO:0007669"/>
    <property type="project" value="UniProtKB-SubCell"/>
</dbReference>
<feature type="transmembrane region" description="Helical" evidence="7">
    <location>
        <begin position="157"/>
        <end position="179"/>
    </location>
</feature>
<evidence type="ECO:0000256" key="1">
    <source>
        <dbReference type="ARBA" id="ARBA00004651"/>
    </source>
</evidence>
<gene>
    <name evidence="9" type="primary">yghB</name>
    <name evidence="9" type="ORF">NCTC7915_01338</name>
</gene>
<comment type="caution">
    <text evidence="9">The sequence shown here is derived from an EMBL/GenBank/DDBJ whole genome shotgun (WGS) entry which is preliminary data.</text>
</comment>
<evidence type="ECO:0000256" key="6">
    <source>
        <dbReference type="ARBA" id="ARBA00023136"/>
    </source>
</evidence>
<dbReference type="AlphaFoldDB" id="A0AA46BNG2"/>
<feature type="transmembrane region" description="Helical" evidence="7">
    <location>
        <begin position="191"/>
        <end position="212"/>
    </location>
</feature>
<keyword evidence="5 7" id="KW-1133">Transmembrane helix</keyword>
<proteinExistence type="inferred from homology"/>
<keyword evidence="4 7" id="KW-0812">Transmembrane</keyword>
<comment type="subcellular location">
    <subcellularLocation>
        <location evidence="1">Cell membrane</location>
        <topology evidence="1">Multi-pass membrane protein</topology>
    </subcellularLocation>
</comment>
<comment type="similarity">
    <text evidence="2">Belongs to the DedA family.</text>
</comment>
<sequence>MLLTGVSVLMGGAVAAGGAGGGMTQWIVGIMEALGAPGAGLLVALENVFPPIPSEVILPLAGFTASQGTLSLMSAIVWTSVGSLVGAWALYALGVVLGRDRLFRFFDWMPLVDVEDIEKAEAWFNRYGYSVVFFGRMLPLIRSLISIPAGLSRMPLLQFSVFSLVGSALWNSVLIYAGFALGERWDQVEQYVGYLQYVVIAAIVAFIGWYLVRYFRKHRADGNV</sequence>
<dbReference type="PANTHER" id="PTHR42709:SF6">
    <property type="entry name" value="UNDECAPRENYL PHOSPHATE TRANSPORTER A"/>
    <property type="match status" value="1"/>
</dbReference>
<evidence type="ECO:0000256" key="5">
    <source>
        <dbReference type="ARBA" id="ARBA00022989"/>
    </source>
</evidence>
<keyword evidence="6 7" id="KW-0472">Membrane</keyword>
<keyword evidence="3" id="KW-1003">Cell membrane</keyword>
<dbReference type="EMBL" id="UFYA01000001">
    <property type="protein sequence ID" value="STD10245.1"/>
    <property type="molecule type" value="Genomic_DNA"/>
</dbReference>
<dbReference type="Pfam" id="PF09335">
    <property type="entry name" value="VTT_dom"/>
    <property type="match status" value="1"/>
</dbReference>
<organism evidence="9 10">
    <name type="scientific">Dermatophilus congolensis</name>
    <dbReference type="NCBI Taxonomy" id="1863"/>
    <lineage>
        <taxon>Bacteria</taxon>
        <taxon>Bacillati</taxon>
        <taxon>Actinomycetota</taxon>
        <taxon>Actinomycetes</taxon>
        <taxon>Micrococcales</taxon>
        <taxon>Dermatophilaceae</taxon>
        <taxon>Dermatophilus</taxon>
    </lineage>
</organism>
<feature type="domain" description="VTT" evidence="8">
    <location>
        <begin position="52"/>
        <end position="178"/>
    </location>
</feature>
<dbReference type="InterPro" id="IPR051311">
    <property type="entry name" value="DedA_domain"/>
</dbReference>
<evidence type="ECO:0000256" key="2">
    <source>
        <dbReference type="ARBA" id="ARBA00010792"/>
    </source>
</evidence>
<dbReference type="InterPro" id="IPR032816">
    <property type="entry name" value="VTT_dom"/>
</dbReference>